<feature type="transmembrane region" description="Helical" evidence="2">
    <location>
        <begin position="782"/>
        <end position="806"/>
    </location>
</feature>
<dbReference type="SUPFAM" id="SSF51126">
    <property type="entry name" value="Pectin lyase-like"/>
    <property type="match status" value="2"/>
</dbReference>
<dbReference type="InterPro" id="IPR006626">
    <property type="entry name" value="PbH1"/>
</dbReference>
<dbReference type="Proteomes" id="UP001244341">
    <property type="component" value="Chromosome 6b"/>
</dbReference>
<protein>
    <recommendedName>
        <fullName evidence="5">Right handed beta helix domain-containing protein</fullName>
    </recommendedName>
</protein>
<feature type="region of interest" description="Disordered" evidence="1">
    <location>
        <begin position="872"/>
        <end position="901"/>
    </location>
</feature>
<dbReference type="PANTHER" id="PTHR11319">
    <property type="entry name" value="G PROTEIN-COUPLED RECEPTOR-RELATED"/>
    <property type="match status" value="1"/>
</dbReference>
<dbReference type="PANTHER" id="PTHR11319:SF35">
    <property type="entry name" value="OUTER MEMBRANE PROTEIN PMPC-RELATED"/>
    <property type="match status" value="1"/>
</dbReference>
<evidence type="ECO:0008006" key="5">
    <source>
        <dbReference type="Google" id="ProtNLM"/>
    </source>
</evidence>
<dbReference type="InterPro" id="IPR011050">
    <property type="entry name" value="Pectin_lyase_fold/virulence"/>
</dbReference>
<keyword evidence="2" id="KW-0812">Transmembrane</keyword>
<organism evidence="3 4">
    <name type="scientific">Tetradesmus obliquus</name>
    <name type="common">Green alga</name>
    <name type="synonym">Acutodesmus obliquus</name>
    <dbReference type="NCBI Taxonomy" id="3088"/>
    <lineage>
        <taxon>Eukaryota</taxon>
        <taxon>Viridiplantae</taxon>
        <taxon>Chlorophyta</taxon>
        <taxon>core chlorophytes</taxon>
        <taxon>Chlorophyceae</taxon>
        <taxon>CS clade</taxon>
        <taxon>Sphaeropleales</taxon>
        <taxon>Scenedesmaceae</taxon>
        <taxon>Tetradesmus</taxon>
    </lineage>
</organism>
<keyword evidence="2" id="KW-1133">Transmembrane helix</keyword>
<dbReference type="EMBL" id="CP126213">
    <property type="protein sequence ID" value="WIA15703.1"/>
    <property type="molecule type" value="Genomic_DNA"/>
</dbReference>
<keyword evidence="2" id="KW-0472">Membrane</keyword>
<name>A0ABY8U2M1_TETOB</name>
<keyword evidence="4" id="KW-1185">Reference proteome</keyword>
<evidence type="ECO:0000256" key="2">
    <source>
        <dbReference type="SAM" id="Phobius"/>
    </source>
</evidence>
<proteinExistence type="predicted"/>
<evidence type="ECO:0000313" key="3">
    <source>
        <dbReference type="EMBL" id="WIA15703.1"/>
    </source>
</evidence>
<dbReference type="SMART" id="SM00710">
    <property type="entry name" value="PbH1"/>
    <property type="match status" value="9"/>
</dbReference>
<gene>
    <name evidence="3" type="ORF">OEZ85_002324</name>
</gene>
<evidence type="ECO:0000313" key="4">
    <source>
        <dbReference type="Proteomes" id="UP001244341"/>
    </source>
</evidence>
<accession>A0ABY8U2M1</accession>
<sequence>MTSIAVTACACERRRLETPATALTMHSDRRLQQLLTGLAVLLVACSTAAAGPAAAAGAAAAPSTKPPSATCTIDIVGKGPDAEGEIKSASIACSGSGFSMAVSIASLGKFKKQFKGVSWDADNCQELDCLITFCGSSSVAIVDSSISNVSAAATQGTLCFLESSRVAISSSSFSDNAAENGTLHVQDRAVVTLHNSLVSGSTGLRGGGAQIGGDAVFKTINSTWTGNYALYGASINVRDQGTVWITDGNVFDGNKVEDAEYDFGPAGAVVYCRAEGKIYLHNRNVISNNMASGYDAAGGGFFLQDDCALDVKGGNVFINNTVRGDNAAGGAILATDRSVLTITDATFFNNSAQGENSGGGAMLIRESSSVRIVNGVNFTHNMVLGDGGQGGAIIVTNTAKLVVEHNIVFVDNSAEGINCQGGAINTRQLATTIIRSGIVFKHNKASYGAGVAATGDMALTLSDAVFTGHEVLGSGGAVYLEGSFTAVVANTTIAHNRAAQGGGILATVSTSNIDSNFTLTITNGTRIFNNSAPIGGGLALVSGRTILGPGVIISDNHASQGGGISIMEGPGGANCTFSPESRVINNTAVVAGGGIFLDSIGAHINEAVARKIAKGNRAVFGTELSMVSECLPGEVRAGAWCQVCGENLYSYNPTNTSCDICPADASCAGGTKIYPRDGYWHSSDWSTQIHRCPNPGACSQAGRQQHQLAVDGSGTFAAAAPQATAQPGTLGAAPEATGGSSSSSRALRSFDEMLPARQQQQQQALSFLATMSAEVERVYKEVVGAFVLVMNMAFLLWVAYCVLLLAKQLLRRIQSLRLLSRNRSMGPKENKAGFPVDAPVGKRTAMAQSGLQGSNSAAKAMAAVAAAAAAAKDGKGSGSGKGKGSNGLVVHPSLDAPKPVV</sequence>
<feature type="compositionally biased region" description="Gly residues" evidence="1">
    <location>
        <begin position="876"/>
        <end position="885"/>
    </location>
</feature>
<evidence type="ECO:0000256" key="1">
    <source>
        <dbReference type="SAM" id="MobiDB-lite"/>
    </source>
</evidence>
<reference evidence="3 4" key="1">
    <citation type="submission" date="2023-05" db="EMBL/GenBank/DDBJ databases">
        <title>A 100% complete, gapless, phased diploid assembly of the Scenedesmus obliquus UTEX 3031 genome.</title>
        <authorList>
            <person name="Biondi T.C."/>
            <person name="Hanschen E.R."/>
            <person name="Kwon T."/>
            <person name="Eng W."/>
            <person name="Kruse C.P.S."/>
            <person name="Koehler S.I."/>
            <person name="Kunde Y."/>
            <person name="Gleasner C.D."/>
            <person name="You Mak K.T."/>
            <person name="Polle J."/>
            <person name="Hovde B.T."/>
            <person name="Starkenburg S.R."/>
        </authorList>
    </citation>
    <scope>NUCLEOTIDE SEQUENCE [LARGE SCALE GENOMIC DNA]</scope>
    <source>
        <strain evidence="3 4">DOE0152z</strain>
    </source>
</reference>